<dbReference type="EMBL" id="MAYH01000045">
    <property type="protein sequence ID" value="OCA69356.1"/>
    <property type="molecule type" value="Genomic_DNA"/>
</dbReference>
<gene>
    <name evidence="1" type="ORF">BBI01_14500</name>
</gene>
<organism evidence="1 2">
    <name type="scientific">Chryseobacterium artocarpi</name>
    <dbReference type="NCBI Taxonomy" id="1414727"/>
    <lineage>
        <taxon>Bacteria</taxon>
        <taxon>Pseudomonadati</taxon>
        <taxon>Bacteroidota</taxon>
        <taxon>Flavobacteriia</taxon>
        <taxon>Flavobacteriales</taxon>
        <taxon>Weeksellaceae</taxon>
        <taxon>Chryseobacterium group</taxon>
        <taxon>Chryseobacterium</taxon>
    </lineage>
</organism>
<evidence type="ECO:0000313" key="1">
    <source>
        <dbReference type="EMBL" id="OCA69356.1"/>
    </source>
</evidence>
<name>A0A1B8ZCU5_9FLAO</name>
<dbReference type="AlphaFoldDB" id="A0A1B8ZCU5"/>
<dbReference type="Proteomes" id="UP000092651">
    <property type="component" value="Unassembled WGS sequence"/>
</dbReference>
<accession>A0A1B8ZCU5</accession>
<sequence length="77" mass="9146">MARSFNKPEQNKYTSSNKIKIDSNNSFKYYSEQNNLFLSLLDINIEFTKKILYSIQNNRNKAPSKSQHIIIKFKQNK</sequence>
<proteinExistence type="predicted"/>
<comment type="caution">
    <text evidence="1">The sequence shown here is derived from an EMBL/GenBank/DDBJ whole genome shotgun (WGS) entry which is preliminary data.</text>
</comment>
<reference evidence="1 2" key="1">
    <citation type="submission" date="2016-07" db="EMBL/GenBank/DDBJ databases">
        <authorList>
            <person name="Jeong J.-J."/>
            <person name="Kim D.W."/>
            <person name="Sang M.K."/>
            <person name="Choi I.-G."/>
            <person name="Kim K.D."/>
        </authorList>
    </citation>
    <scope>NUCLEOTIDE SEQUENCE [LARGE SCALE GENOMIC DNA]</scope>
    <source>
        <strain evidence="1 2">UTM-3</strain>
    </source>
</reference>
<protein>
    <submittedName>
        <fullName evidence="1">Uncharacterized protein</fullName>
    </submittedName>
</protein>
<evidence type="ECO:0000313" key="2">
    <source>
        <dbReference type="Proteomes" id="UP000092651"/>
    </source>
</evidence>
<keyword evidence="2" id="KW-1185">Reference proteome</keyword>